<accession>A0A3R9ARD4</accession>
<dbReference type="Proteomes" id="UP000276506">
    <property type="component" value="Unassembled WGS sequence"/>
</dbReference>
<evidence type="ECO:0000313" key="1">
    <source>
        <dbReference type="EMBL" id="RRV08911.1"/>
    </source>
</evidence>
<proteinExistence type="predicted"/>
<protein>
    <submittedName>
        <fullName evidence="1">Uncharacterized protein</fullName>
    </submittedName>
</protein>
<dbReference type="EMBL" id="RHQL01000010">
    <property type="protein sequence ID" value="RRV08911.1"/>
    <property type="molecule type" value="Genomic_DNA"/>
</dbReference>
<gene>
    <name evidence="1" type="ORF">EGJ28_16745</name>
</gene>
<name>A0A3R9ARD4_9GAMM</name>
<evidence type="ECO:0000313" key="2">
    <source>
        <dbReference type="Proteomes" id="UP000276506"/>
    </source>
</evidence>
<organism evidence="1 2">
    <name type="scientific">Stutzerimonas xanthomarina</name>
    <dbReference type="NCBI Taxonomy" id="271420"/>
    <lineage>
        <taxon>Bacteria</taxon>
        <taxon>Pseudomonadati</taxon>
        <taxon>Pseudomonadota</taxon>
        <taxon>Gammaproteobacteria</taxon>
        <taxon>Pseudomonadales</taxon>
        <taxon>Pseudomonadaceae</taxon>
        <taxon>Stutzerimonas</taxon>
    </lineage>
</organism>
<sequence length="78" mass="8597">MSFIELCLAGEAAASDIDRYVAKWHAGEAGHDQTLPEYLGMTWAEYQQWATRPSVLPSILEARLNGATLADELAESEE</sequence>
<reference evidence="1 2" key="1">
    <citation type="submission" date="2018-10" db="EMBL/GenBank/DDBJ databases">
        <title>Transmission dynamics of multidrug resistant bacteria on intensive care unit surfaces.</title>
        <authorList>
            <person name="D'Souza A.W."/>
            <person name="Potter R.F."/>
            <person name="Wallace M."/>
            <person name="Shupe A."/>
            <person name="Patel S."/>
            <person name="Sun S."/>
            <person name="Gul D."/>
            <person name="Kwon J.H."/>
            <person name="Andleeb S."/>
            <person name="Burnham C.-A.D."/>
            <person name="Dantas G."/>
        </authorList>
    </citation>
    <scope>NUCLEOTIDE SEQUENCE [LARGE SCALE GENOMIC DNA]</scope>
    <source>
        <strain evidence="1 2">PX_177</strain>
    </source>
</reference>
<dbReference type="RefSeq" id="WP_125877999.1">
    <property type="nucleotide sequence ID" value="NZ_RHQL01000010.1"/>
</dbReference>
<dbReference type="AlphaFoldDB" id="A0A3R9ARD4"/>
<comment type="caution">
    <text evidence="1">The sequence shown here is derived from an EMBL/GenBank/DDBJ whole genome shotgun (WGS) entry which is preliminary data.</text>
</comment>